<gene>
    <name evidence="3" type="ORF">EGW08_012430</name>
</gene>
<dbReference type="STRING" id="188477.A0A433TE43"/>
<name>A0A433TE43_ELYCH</name>
<sequence length="406" mass="44771">MVREYKRKTDRGTFAREDMLNAVDDVISKGISLRNAADEHHVNYKTLSRYVKLKRDAKDGAAEPQSFGYQKTRLVFSEDMERQLVDYLLTASKIFHGLQMLHPCPDGAGVPSGSSKRKAVDAPTLLGSTAKQSWSPFQVISDEDKKVAKLSVFAISKALKGIVGEPKSVTKLRSSELLVECCSEAQVKRLGKIDTFANIPVTVKAHRSLNSSRGVVRSRDLETTSEEEMVEELDGVTHARRIFVRKGGDKVRTNTFVLTFDSTSPPTSLKVGYLTLKVTPYIPRPMRCFKCHRFGHSQTTCRRTAVCCRCGKGGHAGKDCKADPSCLNCHGPHAADSKECPKWKEEEAIQRYKAQHGGTFAQARAAIVVELDPNIKRRTYAKATSVGTKIAQTAPPKGSGRVNSTV</sequence>
<dbReference type="InterPro" id="IPR007889">
    <property type="entry name" value="HTH_Psq"/>
</dbReference>
<dbReference type="EMBL" id="RQTK01000427">
    <property type="protein sequence ID" value="RUS79783.1"/>
    <property type="molecule type" value="Genomic_DNA"/>
</dbReference>
<accession>A0A433TE43</accession>
<dbReference type="SMART" id="SM00343">
    <property type="entry name" value="ZnF_C2HC"/>
    <property type="match status" value="2"/>
</dbReference>
<evidence type="ECO:0000256" key="1">
    <source>
        <dbReference type="PROSITE-ProRule" id="PRU00047"/>
    </source>
</evidence>
<comment type="caution">
    <text evidence="3">The sequence shown here is derived from an EMBL/GenBank/DDBJ whole genome shotgun (WGS) entry which is preliminary data.</text>
</comment>
<evidence type="ECO:0000313" key="3">
    <source>
        <dbReference type="EMBL" id="RUS79783.1"/>
    </source>
</evidence>
<dbReference type="PROSITE" id="PS50158">
    <property type="entry name" value="ZF_CCHC"/>
    <property type="match status" value="1"/>
</dbReference>
<dbReference type="GO" id="GO:0008270">
    <property type="term" value="F:zinc ion binding"/>
    <property type="evidence" value="ECO:0007669"/>
    <property type="project" value="UniProtKB-KW"/>
</dbReference>
<evidence type="ECO:0000259" key="2">
    <source>
        <dbReference type="PROSITE" id="PS50158"/>
    </source>
</evidence>
<keyword evidence="1" id="KW-0863">Zinc-finger</keyword>
<dbReference type="InterPro" id="IPR001878">
    <property type="entry name" value="Znf_CCHC"/>
</dbReference>
<dbReference type="GO" id="GO:0003677">
    <property type="term" value="F:DNA binding"/>
    <property type="evidence" value="ECO:0007669"/>
    <property type="project" value="InterPro"/>
</dbReference>
<dbReference type="Proteomes" id="UP000271974">
    <property type="component" value="Unassembled WGS sequence"/>
</dbReference>
<evidence type="ECO:0000313" key="4">
    <source>
        <dbReference type="Proteomes" id="UP000271974"/>
    </source>
</evidence>
<dbReference type="OrthoDB" id="6776451at2759"/>
<dbReference type="SUPFAM" id="SSF57756">
    <property type="entry name" value="Retrovirus zinc finger-like domains"/>
    <property type="match status" value="1"/>
</dbReference>
<keyword evidence="4" id="KW-1185">Reference proteome</keyword>
<feature type="domain" description="CCHC-type" evidence="2">
    <location>
        <begin position="307"/>
        <end position="321"/>
    </location>
</feature>
<dbReference type="InterPro" id="IPR036875">
    <property type="entry name" value="Znf_CCHC_sf"/>
</dbReference>
<dbReference type="Pfam" id="PF05225">
    <property type="entry name" value="HTH_psq"/>
    <property type="match status" value="1"/>
</dbReference>
<protein>
    <recommendedName>
        <fullName evidence="2">CCHC-type domain-containing protein</fullName>
    </recommendedName>
</protein>
<organism evidence="3 4">
    <name type="scientific">Elysia chlorotica</name>
    <name type="common">Eastern emerald elysia</name>
    <name type="synonym">Sea slug</name>
    <dbReference type="NCBI Taxonomy" id="188477"/>
    <lineage>
        <taxon>Eukaryota</taxon>
        <taxon>Metazoa</taxon>
        <taxon>Spiralia</taxon>
        <taxon>Lophotrochozoa</taxon>
        <taxon>Mollusca</taxon>
        <taxon>Gastropoda</taxon>
        <taxon>Heterobranchia</taxon>
        <taxon>Euthyneura</taxon>
        <taxon>Panpulmonata</taxon>
        <taxon>Sacoglossa</taxon>
        <taxon>Placobranchoidea</taxon>
        <taxon>Plakobranchidae</taxon>
        <taxon>Elysia</taxon>
    </lineage>
</organism>
<proteinExistence type="predicted"/>
<dbReference type="AlphaFoldDB" id="A0A433TE43"/>
<keyword evidence="1" id="KW-0479">Metal-binding</keyword>
<keyword evidence="1" id="KW-0862">Zinc</keyword>
<feature type="non-terminal residue" evidence="3">
    <location>
        <position position="406"/>
    </location>
</feature>
<reference evidence="3 4" key="1">
    <citation type="submission" date="2019-01" db="EMBL/GenBank/DDBJ databases">
        <title>A draft genome assembly of the solar-powered sea slug Elysia chlorotica.</title>
        <authorList>
            <person name="Cai H."/>
            <person name="Li Q."/>
            <person name="Fang X."/>
            <person name="Li J."/>
            <person name="Curtis N.E."/>
            <person name="Altenburger A."/>
            <person name="Shibata T."/>
            <person name="Feng M."/>
            <person name="Maeda T."/>
            <person name="Schwartz J.A."/>
            <person name="Shigenobu S."/>
            <person name="Lundholm N."/>
            <person name="Nishiyama T."/>
            <person name="Yang H."/>
            <person name="Hasebe M."/>
            <person name="Li S."/>
            <person name="Pierce S.K."/>
            <person name="Wang J."/>
        </authorList>
    </citation>
    <scope>NUCLEOTIDE SEQUENCE [LARGE SCALE GENOMIC DNA]</scope>
    <source>
        <strain evidence="3">EC2010</strain>
        <tissue evidence="3">Whole organism of an adult</tissue>
    </source>
</reference>